<feature type="transmembrane region" description="Helical" evidence="1">
    <location>
        <begin position="6"/>
        <end position="30"/>
    </location>
</feature>
<feature type="transmembrane region" description="Helical" evidence="1">
    <location>
        <begin position="88"/>
        <end position="107"/>
    </location>
</feature>
<dbReference type="InterPro" id="IPR013879">
    <property type="entry name" value="DUF1761"/>
</dbReference>
<evidence type="ECO:0008006" key="5">
    <source>
        <dbReference type="Google" id="ProtNLM"/>
    </source>
</evidence>
<evidence type="ECO:0000256" key="1">
    <source>
        <dbReference type="SAM" id="Phobius"/>
    </source>
</evidence>
<dbReference type="Proteomes" id="UP000663828">
    <property type="component" value="Unassembled WGS sequence"/>
</dbReference>
<dbReference type="OrthoDB" id="9971327at2759"/>
<feature type="transmembrane region" description="Helical" evidence="1">
    <location>
        <begin position="119"/>
        <end position="141"/>
    </location>
</feature>
<keyword evidence="1" id="KW-0812">Transmembrane</keyword>
<evidence type="ECO:0000313" key="3">
    <source>
        <dbReference type="EMBL" id="CAF1094417.1"/>
    </source>
</evidence>
<evidence type="ECO:0000313" key="2">
    <source>
        <dbReference type="EMBL" id="CAF1056380.1"/>
    </source>
</evidence>
<accession>A0A814NQ20</accession>
<name>A0A814NQ20_ADIRI</name>
<keyword evidence="4" id="KW-1185">Reference proteome</keyword>
<reference evidence="3" key="1">
    <citation type="submission" date="2021-02" db="EMBL/GenBank/DDBJ databases">
        <authorList>
            <person name="Nowell W R."/>
        </authorList>
    </citation>
    <scope>NUCLEOTIDE SEQUENCE</scope>
</reference>
<dbReference type="EMBL" id="CAJNOR010001190">
    <property type="protein sequence ID" value="CAF1094417.1"/>
    <property type="molecule type" value="Genomic_DNA"/>
</dbReference>
<comment type="caution">
    <text evidence="3">The sequence shown here is derived from an EMBL/GenBank/DDBJ whole genome shotgun (WGS) entry which is preliminary data.</text>
</comment>
<feature type="transmembrane region" description="Helical" evidence="1">
    <location>
        <begin position="58"/>
        <end position="76"/>
    </location>
</feature>
<sequence>MTTVNYWAVATCTLINIILGGLWYSSLLFAKPWAKLMGLDLNKMKNDPTVQKNAQKGYMISTVCHFIMVIVLAHFIQQILGSSSWLDGMKIGFCCWLGFALTSMLPNHIFSKNDFSWKLAAINIGYPMVGASLAGAILGAWR</sequence>
<dbReference type="Pfam" id="PF08570">
    <property type="entry name" value="DUF1761"/>
    <property type="match status" value="1"/>
</dbReference>
<proteinExistence type="predicted"/>
<dbReference type="AlphaFoldDB" id="A0A814NQ20"/>
<keyword evidence="1" id="KW-1133">Transmembrane helix</keyword>
<organism evidence="3 4">
    <name type="scientific">Adineta ricciae</name>
    <name type="common">Rotifer</name>
    <dbReference type="NCBI Taxonomy" id="249248"/>
    <lineage>
        <taxon>Eukaryota</taxon>
        <taxon>Metazoa</taxon>
        <taxon>Spiralia</taxon>
        <taxon>Gnathifera</taxon>
        <taxon>Rotifera</taxon>
        <taxon>Eurotatoria</taxon>
        <taxon>Bdelloidea</taxon>
        <taxon>Adinetida</taxon>
        <taxon>Adinetidae</taxon>
        <taxon>Adineta</taxon>
    </lineage>
</organism>
<keyword evidence="1" id="KW-0472">Membrane</keyword>
<protein>
    <recommendedName>
        <fullName evidence="5">DUF1761 domain-containing protein</fullName>
    </recommendedName>
</protein>
<gene>
    <name evidence="2" type="ORF">EDS130_LOCUS17691</name>
    <name evidence="3" type="ORF">XAT740_LOCUS18014</name>
</gene>
<evidence type="ECO:0000313" key="4">
    <source>
        <dbReference type="Proteomes" id="UP000663828"/>
    </source>
</evidence>
<dbReference type="EMBL" id="CAJNOJ010000080">
    <property type="protein sequence ID" value="CAF1056380.1"/>
    <property type="molecule type" value="Genomic_DNA"/>
</dbReference>
<dbReference type="Proteomes" id="UP000663852">
    <property type="component" value="Unassembled WGS sequence"/>
</dbReference>